<protein>
    <submittedName>
        <fullName evidence="1">Uncharacterized protein</fullName>
    </submittedName>
</protein>
<proteinExistence type="predicted"/>
<dbReference type="STRING" id="1618574.UT24_C0016G0064"/>
<dbReference type="Proteomes" id="UP000033881">
    <property type="component" value="Unassembled WGS sequence"/>
</dbReference>
<organism evidence="1 2">
    <name type="scientific">Candidatus Woesebacteria bacterium GW2011_GWB1_39_12</name>
    <dbReference type="NCBI Taxonomy" id="1618574"/>
    <lineage>
        <taxon>Bacteria</taxon>
        <taxon>Candidatus Woeseibacteriota</taxon>
    </lineage>
</organism>
<gene>
    <name evidence="1" type="ORF">UT24_C0016G0064</name>
</gene>
<evidence type="ECO:0000313" key="2">
    <source>
        <dbReference type="Proteomes" id="UP000033881"/>
    </source>
</evidence>
<dbReference type="InterPro" id="IPR056209">
    <property type="entry name" value="SU10_adaptor"/>
</dbReference>
<accession>A0A0G0PPT4</accession>
<reference evidence="1 2" key="1">
    <citation type="journal article" date="2015" name="Nature">
        <title>rRNA introns, odd ribosomes, and small enigmatic genomes across a large radiation of phyla.</title>
        <authorList>
            <person name="Brown C.T."/>
            <person name="Hug L.A."/>
            <person name="Thomas B.C."/>
            <person name="Sharon I."/>
            <person name="Castelle C.J."/>
            <person name="Singh A."/>
            <person name="Wilkins M.J."/>
            <person name="Williams K.H."/>
            <person name="Banfield J.F."/>
        </authorList>
    </citation>
    <scope>NUCLEOTIDE SEQUENCE [LARGE SCALE GENOMIC DNA]</scope>
</reference>
<dbReference type="EMBL" id="LBWB01000016">
    <property type="protein sequence ID" value="KKR00175.1"/>
    <property type="molecule type" value="Genomic_DNA"/>
</dbReference>
<comment type="caution">
    <text evidence="1">The sequence shown here is derived from an EMBL/GenBank/DDBJ whole genome shotgun (WGS) entry which is preliminary data.</text>
</comment>
<dbReference type="Pfam" id="PF24175">
    <property type="entry name" value="SU10_adaptor"/>
    <property type="match status" value="1"/>
</dbReference>
<dbReference type="AlphaFoldDB" id="A0A0G0PPT4"/>
<sequence>MLSWQTLNTIYQDETQDTATANVTRGGRYINMVHRNILSYWNWPFMETSGTCSTVASQQAYTFPYNIKRVKSVSVTVSDIVYSLKEISDWDYWTKLNQYGSDYTSNIAEFYFVNDETEIQIFPIPSTAGKTVTIVYEKSVRDLSVDDYTTGTASITITTSKYAITGGSTTWTAAMVGRYFKFDTDDWWYEITSRTSNTVITLKRAFGGASVSGDTYVIGEMPSLPEDFHDLIWLGAVGRYWTLKREDNHAAFYLRQFKDGMEKMKQRYGYKSTGQYISSYRLIGVTDPNNPPPVATQ</sequence>
<name>A0A0G0PPT4_9BACT</name>
<evidence type="ECO:0000313" key="1">
    <source>
        <dbReference type="EMBL" id="KKR00175.1"/>
    </source>
</evidence>